<gene>
    <name evidence="1" type="ORF">DNU06_06845</name>
</gene>
<name>A0A2W1MZ96_9FLAO</name>
<dbReference type="OrthoDB" id="1222242at2"/>
<organism evidence="1 2">
    <name type="scientific">Putridiphycobacter roseus</name>
    <dbReference type="NCBI Taxonomy" id="2219161"/>
    <lineage>
        <taxon>Bacteria</taxon>
        <taxon>Pseudomonadati</taxon>
        <taxon>Bacteroidota</taxon>
        <taxon>Flavobacteriia</taxon>
        <taxon>Flavobacteriales</taxon>
        <taxon>Crocinitomicaceae</taxon>
        <taxon>Putridiphycobacter</taxon>
    </lineage>
</organism>
<keyword evidence="2" id="KW-1185">Reference proteome</keyword>
<dbReference type="RefSeq" id="WP_111062499.1">
    <property type="nucleotide sequence ID" value="NZ_JBHUCU010000027.1"/>
</dbReference>
<evidence type="ECO:0000313" key="1">
    <source>
        <dbReference type="EMBL" id="PZE17539.1"/>
    </source>
</evidence>
<dbReference type="EMBL" id="QKSB01000003">
    <property type="protein sequence ID" value="PZE17539.1"/>
    <property type="molecule type" value="Genomic_DNA"/>
</dbReference>
<dbReference type="AlphaFoldDB" id="A0A2W1MZ96"/>
<accession>A0A2W1MZ96</accession>
<sequence length="345" mass="41471">MEYNEIEFKKPSYKIKAPLREHLRQYSRLENLPITYDDLTRYQDLIPMNDIHDNPTLWYSALYNQNELDFLKEQLIKVYELLITDGDKNPYSRIVSIDFCSFGNSKPFRIKVVNEANDNHDYFYIKRADASRIYGLEIEEIFSPDKILFLVDNQTLVEEHIVGVPCDEFISKNKHNKINNRLRFATEFVKFNERCFTRLLGDMRAYNFVVEIIQDFDTIQYRFRPIDFDQQCYEGRKNMYLPQFYVDNRELVELAQELLSIEVANQYMREERVAMKKRYLTRKQRTKSLFRRMKRDNLSTPENRNNLAKELKAYHNNYSGFTDGMSMGEILVKHMELKLGIKFFE</sequence>
<reference evidence="1 2" key="1">
    <citation type="submission" date="2018-06" db="EMBL/GenBank/DDBJ databases">
        <title>The draft genome sequence of Crocinitomix sp. SM1701.</title>
        <authorList>
            <person name="Zhang X."/>
        </authorList>
    </citation>
    <scope>NUCLEOTIDE SEQUENCE [LARGE SCALE GENOMIC DNA]</scope>
    <source>
        <strain evidence="1 2">SM1701</strain>
    </source>
</reference>
<evidence type="ECO:0000313" key="2">
    <source>
        <dbReference type="Proteomes" id="UP000249248"/>
    </source>
</evidence>
<comment type="caution">
    <text evidence="1">The sequence shown here is derived from an EMBL/GenBank/DDBJ whole genome shotgun (WGS) entry which is preliminary data.</text>
</comment>
<protein>
    <submittedName>
        <fullName evidence="1">Uncharacterized protein</fullName>
    </submittedName>
</protein>
<proteinExistence type="predicted"/>
<dbReference type="Proteomes" id="UP000249248">
    <property type="component" value="Unassembled WGS sequence"/>
</dbReference>